<dbReference type="AlphaFoldDB" id="A0A0K2V1G1"/>
<feature type="compositionally biased region" description="Polar residues" evidence="1">
    <location>
        <begin position="8"/>
        <end position="40"/>
    </location>
</feature>
<accession>A0A0K2V1G1</accession>
<proteinExistence type="predicted"/>
<evidence type="ECO:0000256" key="1">
    <source>
        <dbReference type="SAM" id="MobiDB-lite"/>
    </source>
</evidence>
<sequence>MNKKGFENPSNLKGTHNNHAMVTHTGSGKIGSCSTLQSDGLRSRREPFSSSIFGTLSLIVLALFLPSKSLRSLTINSIKGFKIPFSSTELSNALMNSSRG</sequence>
<reference evidence="2" key="1">
    <citation type="submission" date="2014-05" db="EMBL/GenBank/DDBJ databases">
        <authorList>
            <person name="Chronopoulou M."/>
        </authorList>
    </citation>
    <scope>NUCLEOTIDE SEQUENCE</scope>
    <source>
        <tissue evidence="2">Whole organism</tissue>
    </source>
</reference>
<feature type="region of interest" description="Disordered" evidence="1">
    <location>
        <begin position="1"/>
        <end position="41"/>
    </location>
</feature>
<evidence type="ECO:0000313" key="2">
    <source>
        <dbReference type="EMBL" id="CDW43987.1"/>
    </source>
</evidence>
<name>A0A0K2V1G1_LEPSM</name>
<protein>
    <submittedName>
        <fullName evidence="2">Uncharacterized protein</fullName>
    </submittedName>
</protein>
<dbReference type="EMBL" id="HACA01026626">
    <property type="protein sequence ID" value="CDW43987.1"/>
    <property type="molecule type" value="Transcribed_RNA"/>
</dbReference>
<organism evidence="2">
    <name type="scientific">Lepeophtheirus salmonis</name>
    <name type="common">Salmon louse</name>
    <name type="synonym">Caligus salmonis</name>
    <dbReference type="NCBI Taxonomy" id="72036"/>
    <lineage>
        <taxon>Eukaryota</taxon>
        <taxon>Metazoa</taxon>
        <taxon>Ecdysozoa</taxon>
        <taxon>Arthropoda</taxon>
        <taxon>Crustacea</taxon>
        <taxon>Multicrustacea</taxon>
        <taxon>Hexanauplia</taxon>
        <taxon>Copepoda</taxon>
        <taxon>Siphonostomatoida</taxon>
        <taxon>Caligidae</taxon>
        <taxon>Lepeophtheirus</taxon>
    </lineage>
</organism>